<reference evidence="1" key="1">
    <citation type="journal article" date="2018" name="Genome Biol.">
        <title>SKESA: strategic k-mer extension for scrupulous assemblies.</title>
        <authorList>
            <person name="Souvorov A."/>
            <person name="Agarwala R."/>
            <person name="Lipman D.J."/>
        </authorList>
    </citation>
    <scope>NUCLEOTIDE SEQUENCE</scope>
    <source>
        <strain evidence="1">2011-60-312-1</strain>
    </source>
</reference>
<evidence type="ECO:0000313" key="1">
    <source>
        <dbReference type="EMBL" id="HAE7209744.1"/>
    </source>
</evidence>
<proteinExistence type="predicted"/>
<protein>
    <submittedName>
        <fullName evidence="1">Uncharacterized protein</fullName>
    </submittedName>
</protein>
<dbReference type="EMBL" id="DAASVO010000007">
    <property type="protein sequence ID" value="HAE7209744.1"/>
    <property type="molecule type" value="Genomic_DNA"/>
</dbReference>
<organism evidence="1">
    <name type="scientific">Salmonella typhimurium</name>
    <dbReference type="NCBI Taxonomy" id="90371"/>
    <lineage>
        <taxon>Bacteria</taxon>
        <taxon>Pseudomonadati</taxon>
        <taxon>Pseudomonadota</taxon>
        <taxon>Gammaproteobacteria</taxon>
        <taxon>Enterobacterales</taxon>
        <taxon>Enterobacteriaceae</taxon>
        <taxon>Salmonella</taxon>
    </lineage>
</organism>
<sequence>MIHCAVREARERKAHVSSGPIVTFSSVNEAFSGITGNLRVSRSPLPSQCSTCAWV</sequence>
<accession>A0A735TI74</accession>
<reference evidence="1" key="2">
    <citation type="submission" date="2018-07" db="EMBL/GenBank/DDBJ databases">
        <authorList>
            <consortium name="NCBI Pathogen Detection Project"/>
        </authorList>
    </citation>
    <scope>NUCLEOTIDE SEQUENCE</scope>
    <source>
        <strain evidence="1">2011-60-312-1</strain>
    </source>
</reference>
<dbReference type="AlphaFoldDB" id="A0A735TI74"/>
<name>A0A735TI74_SALTM</name>
<gene>
    <name evidence="1" type="ORF">G4O60_001912</name>
</gene>
<comment type="caution">
    <text evidence="1">The sequence shown here is derived from an EMBL/GenBank/DDBJ whole genome shotgun (WGS) entry which is preliminary data.</text>
</comment>